<gene>
    <name evidence="2" type="ORF">SYV04_32380</name>
</gene>
<keyword evidence="3" id="KW-1185">Reference proteome</keyword>
<keyword evidence="1" id="KW-1133">Transmembrane helix</keyword>
<accession>A0ABU5HCR5</accession>
<feature type="transmembrane region" description="Helical" evidence="1">
    <location>
        <begin position="12"/>
        <end position="45"/>
    </location>
</feature>
<evidence type="ECO:0000313" key="2">
    <source>
        <dbReference type="EMBL" id="MDY7231131.1"/>
    </source>
</evidence>
<dbReference type="PIRSF" id="PIRSF016789">
    <property type="entry name" value="DUF454"/>
    <property type="match status" value="1"/>
</dbReference>
<sequence>MPEPNPRFRFLFLALGFVCVGLGGLGAVLPLLPTTPFLLVALWAFSRSSNRFHHWLYTHPRFGPRLQAWHEHGIVPVKVKVSALTAMGVSLAFMAFVAKVKWPVLAVAAGLMLVGATYVLSRPSR</sequence>
<feature type="transmembrane region" description="Helical" evidence="1">
    <location>
        <begin position="81"/>
        <end position="98"/>
    </location>
</feature>
<dbReference type="Pfam" id="PF04304">
    <property type="entry name" value="DUF454"/>
    <property type="match status" value="1"/>
</dbReference>
<dbReference type="Proteomes" id="UP001291309">
    <property type="component" value="Unassembled WGS sequence"/>
</dbReference>
<proteinExistence type="predicted"/>
<dbReference type="PANTHER" id="PTHR35813">
    <property type="entry name" value="INNER MEMBRANE PROTEIN YBAN"/>
    <property type="match status" value="1"/>
</dbReference>
<keyword evidence="1" id="KW-0472">Membrane</keyword>
<name>A0ABU5HCR5_9BACT</name>
<dbReference type="PANTHER" id="PTHR35813:SF1">
    <property type="entry name" value="INNER MEMBRANE PROTEIN YBAN"/>
    <property type="match status" value="1"/>
</dbReference>
<protein>
    <submittedName>
        <fullName evidence="2">YbaN family protein</fullName>
    </submittedName>
</protein>
<dbReference type="InterPro" id="IPR007401">
    <property type="entry name" value="DUF454"/>
</dbReference>
<feature type="transmembrane region" description="Helical" evidence="1">
    <location>
        <begin position="104"/>
        <end position="121"/>
    </location>
</feature>
<dbReference type="EMBL" id="JAXIVS010000013">
    <property type="protein sequence ID" value="MDY7231131.1"/>
    <property type="molecule type" value="Genomic_DNA"/>
</dbReference>
<reference evidence="2 3" key="1">
    <citation type="submission" date="2023-12" db="EMBL/GenBank/DDBJ databases">
        <title>the genome sequence of Hyalangium sp. s54d21.</title>
        <authorList>
            <person name="Zhang X."/>
        </authorList>
    </citation>
    <scope>NUCLEOTIDE SEQUENCE [LARGE SCALE GENOMIC DNA]</scope>
    <source>
        <strain evidence="3">s54d21</strain>
    </source>
</reference>
<keyword evidence="1" id="KW-0812">Transmembrane</keyword>
<dbReference type="RefSeq" id="WP_321549841.1">
    <property type="nucleotide sequence ID" value="NZ_JAXIVS010000013.1"/>
</dbReference>
<evidence type="ECO:0000313" key="3">
    <source>
        <dbReference type="Proteomes" id="UP001291309"/>
    </source>
</evidence>
<evidence type="ECO:0000256" key="1">
    <source>
        <dbReference type="SAM" id="Phobius"/>
    </source>
</evidence>
<comment type="caution">
    <text evidence="2">The sequence shown here is derived from an EMBL/GenBank/DDBJ whole genome shotgun (WGS) entry which is preliminary data.</text>
</comment>
<organism evidence="2 3">
    <name type="scientific">Hyalangium rubrum</name>
    <dbReference type="NCBI Taxonomy" id="3103134"/>
    <lineage>
        <taxon>Bacteria</taxon>
        <taxon>Pseudomonadati</taxon>
        <taxon>Myxococcota</taxon>
        <taxon>Myxococcia</taxon>
        <taxon>Myxococcales</taxon>
        <taxon>Cystobacterineae</taxon>
        <taxon>Archangiaceae</taxon>
        <taxon>Hyalangium</taxon>
    </lineage>
</organism>